<evidence type="ECO:0000256" key="1">
    <source>
        <dbReference type="SAM" id="MobiDB-lite"/>
    </source>
</evidence>
<organism evidence="2 3">
    <name type="scientific">Trifolium medium</name>
    <dbReference type="NCBI Taxonomy" id="97028"/>
    <lineage>
        <taxon>Eukaryota</taxon>
        <taxon>Viridiplantae</taxon>
        <taxon>Streptophyta</taxon>
        <taxon>Embryophyta</taxon>
        <taxon>Tracheophyta</taxon>
        <taxon>Spermatophyta</taxon>
        <taxon>Magnoliopsida</taxon>
        <taxon>eudicotyledons</taxon>
        <taxon>Gunneridae</taxon>
        <taxon>Pentapetalae</taxon>
        <taxon>rosids</taxon>
        <taxon>fabids</taxon>
        <taxon>Fabales</taxon>
        <taxon>Fabaceae</taxon>
        <taxon>Papilionoideae</taxon>
        <taxon>50 kb inversion clade</taxon>
        <taxon>NPAAA clade</taxon>
        <taxon>Hologalegina</taxon>
        <taxon>IRL clade</taxon>
        <taxon>Trifolieae</taxon>
        <taxon>Trifolium</taxon>
    </lineage>
</organism>
<comment type="caution">
    <text evidence="2">The sequence shown here is derived from an EMBL/GenBank/DDBJ whole genome shotgun (WGS) entry which is preliminary data.</text>
</comment>
<dbReference type="Proteomes" id="UP000265520">
    <property type="component" value="Unassembled WGS sequence"/>
</dbReference>
<dbReference type="AlphaFoldDB" id="A0A392SDS1"/>
<feature type="compositionally biased region" description="Basic and acidic residues" evidence="1">
    <location>
        <begin position="54"/>
        <end position="64"/>
    </location>
</feature>
<accession>A0A392SDS1</accession>
<feature type="region of interest" description="Disordered" evidence="1">
    <location>
        <begin position="1"/>
        <end position="23"/>
    </location>
</feature>
<keyword evidence="3" id="KW-1185">Reference proteome</keyword>
<evidence type="ECO:0000313" key="2">
    <source>
        <dbReference type="EMBL" id="MCI45996.1"/>
    </source>
</evidence>
<protein>
    <submittedName>
        <fullName evidence="2">Uncharacterized protein</fullName>
    </submittedName>
</protein>
<proteinExistence type="predicted"/>
<dbReference type="EMBL" id="LXQA010351457">
    <property type="protein sequence ID" value="MCI45996.1"/>
    <property type="molecule type" value="Genomic_DNA"/>
</dbReference>
<reference evidence="2 3" key="1">
    <citation type="journal article" date="2018" name="Front. Plant Sci.">
        <title>Red Clover (Trifolium pratense) and Zigzag Clover (T. medium) - A Picture of Genomic Similarities and Differences.</title>
        <authorList>
            <person name="Dluhosova J."/>
            <person name="Istvanek J."/>
            <person name="Nedelnik J."/>
            <person name="Repkova J."/>
        </authorList>
    </citation>
    <scope>NUCLEOTIDE SEQUENCE [LARGE SCALE GENOMIC DNA]</scope>
    <source>
        <strain evidence="3">cv. 10/8</strain>
        <tissue evidence="2">Leaf</tissue>
    </source>
</reference>
<evidence type="ECO:0000313" key="3">
    <source>
        <dbReference type="Proteomes" id="UP000265520"/>
    </source>
</evidence>
<feature type="region of interest" description="Disordered" evidence="1">
    <location>
        <begin position="38"/>
        <end position="64"/>
    </location>
</feature>
<feature type="non-terminal residue" evidence="2">
    <location>
        <position position="64"/>
    </location>
</feature>
<sequence length="64" mass="7247">MVSPKETIPDTVMTSNKEDDFDDGRTITEILNDKENIKATEEKDQTVVDNDQNMGEKEEEGKVT</sequence>
<name>A0A392SDS1_9FABA</name>